<comment type="subcellular location">
    <subcellularLocation>
        <location evidence="3">Membrane</location>
        <topology evidence="3">Single-pass membrane protein</topology>
    </subcellularLocation>
</comment>
<dbReference type="GO" id="GO:0016020">
    <property type="term" value="C:membrane"/>
    <property type="evidence" value="ECO:0007669"/>
    <property type="project" value="UniProtKB-SubCell"/>
</dbReference>
<keyword evidence="11" id="KW-1133">Transmembrane helix</keyword>
<comment type="pathway">
    <text evidence="4">Polyol metabolism; myo-inositol biosynthesis; myo-inositol from D-glucose 6-phosphate: step 2/2.</text>
</comment>
<dbReference type="InterPro" id="IPR020550">
    <property type="entry name" value="Inositol_monophosphatase_CS"/>
</dbReference>
<keyword evidence="17" id="KW-1185">Reference proteome</keyword>
<dbReference type="Gene3D" id="3.30.540.10">
    <property type="entry name" value="Fructose-1,6-Bisphosphatase, subunit A, domain 1"/>
    <property type="match status" value="1"/>
</dbReference>
<keyword evidence="12" id="KW-0472">Membrane</keyword>
<comment type="catalytic activity">
    <reaction evidence="1">
        <text>a myo-inositol phosphate + H2O = myo-inositol + phosphate</text>
        <dbReference type="Rhea" id="RHEA:24056"/>
        <dbReference type="ChEBI" id="CHEBI:15377"/>
        <dbReference type="ChEBI" id="CHEBI:17268"/>
        <dbReference type="ChEBI" id="CHEBI:43474"/>
        <dbReference type="ChEBI" id="CHEBI:84139"/>
        <dbReference type="EC" id="3.1.3.25"/>
    </reaction>
</comment>
<name>A0A3M7SQW6_BRAPC</name>
<evidence type="ECO:0000256" key="4">
    <source>
        <dbReference type="ARBA" id="ARBA00005152"/>
    </source>
</evidence>
<evidence type="ECO:0000256" key="11">
    <source>
        <dbReference type="ARBA" id="ARBA00022989"/>
    </source>
</evidence>
<gene>
    <name evidence="16" type="ORF">BpHYR1_008711</name>
</gene>
<keyword evidence="10 15" id="KW-0460">Magnesium</keyword>
<dbReference type="GO" id="GO:0012505">
    <property type="term" value="C:endomembrane system"/>
    <property type="evidence" value="ECO:0007669"/>
    <property type="project" value="TreeGrafter"/>
</dbReference>
<evidence type="ECO:0000256" key="8">
    <source>
        <dbReference type="ARBA" id="ARBA00022723"/>
    </source>
</evidence>
<keyword evidence="9" id="KW-0378">Hydrolase</keyword>
<dbReference type="Proteomes" id="UP000276133">
    <property type="component" value="Unassembled WGS sequence"/>
</dbReference>
<dbReference type="AlphaFoldDB" id="A0A3M7SQW6"/>
<evidence type="ECO:0000313" key="17">
    <source>
        <dbReference type="Proteomes" id="UP000276133"/>
    </source>
</evidence>
<keyword evidence="7" id="KW-0812">Transmembrane</keyword>
<evidence type="ECO:0000256" key="12">
    <source>
        <dbReference type="ARBA" id="ARBA00023136"/>
    </source>
</evidence>
<dbReference type="EMBL" id="REGN01000911">
    <property type="protein sequence ID" value="RNA38126.1"/>
    <property type="molecule type" value="Genomic_DNA"/>
</dbReference>
<dbReference type="InterPro" id="IPR000760">
    <property type="entry name" value="Inositol_monophosphatase-like"/>
</dbReference>
<dbReference type="GO" id="GO:0046872">
    <property type="term" value="F:metal ion binding"/>
    <property type="evidence" value="ECO:0007669"/>
    <property type="project" value="UniProtKB-KW"/>
</dbReference>
<feature type="binding site" evidence="15">
    <location>
        <position position="169"/>
    </location>
    <ligand>
        <name>Mg(2+)</name>
        <dbReference type="ChEBI" id="CHEBI:18420"/>
        <label>1</label>
        <note>catalytic</note>
    </ligand>
</feature>
<dbReference type="EC" id="3.1.3.25" evidence="6"/>
<evidence type="ECO:0000256" key="14">
    <source>
        <dbReference type="ARBA" id="ARBA00042949"/>
    </source>
</evidence>
<evidence type="ECO:0000313" key="16">
    <source>
        <dbReference type="EMBL" id="RNA38126.1"/>
    </source>
</evidence>
<dbReference type="Pfam" id="PF00459">
    <property type="entry name" value="Inositol_P"/>
    <property type="match status" value="1"/>
</dbReference>
<evidence type="ECO:0000256" key="7">
    <source>
        <dbReference type="ARBA" id="ARBA00022692"/>
    </source>
</evidence>
<feature type="binding site" evidence="15">
    <location>
        <position position="283"/>
    </location>
    <ligand>
        <name>Mg(2+)</name>
        <dbReference type="ChEBI" id="CHEBI:18420"/>
        <label>1</label>
        <note>catalytic</note>
    </ligand>
</feature>
<dbReference type="GO" id="GO:0052834">
    <property type="term" value="F:inositol monophosphate phosphatase activity"/>
    <property type="evidence" value="ECO:0007669"/>
    <property type="project" value="UniProtKB-EC"/>
</dbReference>
<sequence>MKPNANFFMKLRTKYLLSLFFVFAITWSSVKFFTFNAGQKDRDQQDRLFKKQINDGQINLNELFHFGECLIKEAGQKIVQLRKMSNFKVEHKEKDNSVVTKADFESHTILTETLKNKFPTLKINSEENDQKNSKFDLKFYMSKCDNYKAKSDDLIKSTLEINVWIDPLDATQEYSQNLVEYVTVMFCIAQIGIPKAGIIHNPFTNRTVSSFFEKPKKDGLTKPVNQKKVIVSRSHAEKVNEIIGDKIKNAIIIPAGGSGYKTLSLLDNKSDLYLHSSKIYKWDLCAPNAILNNMGGKLTQRNGKPVDYSNAEEKTRSVDGIIASLHFYDYFFEIFKL</sequence>
<dbReference type="PANTHER" id="PTHR43028">
    <property type="entry name" value="3'(2'),5'-BISPHOSPHATE NUCLEOTIDASE 1"/>
    <property type="match status" value="1"/>
</dbReference>
<evidence type="ECO:0000256" key="13">
    <source>
        <dbReference type="ARBA" id="ARBA00042119"/>
    </source>
</evidence>
<dbReference type="OrthoDB" id="74460at2759"/>
<evidence type="ECO:0000256" key="1">
    <source>
        <dbReference type="ARBA" id="ARBA00001033"/>
    </source>
</evidence>
<evidence type="ECO:0000256" key="9">
    <source>
        <dbReference type="ARBA" id="ARBA00022801"/>
    </source>
</evidence>
<proteinExistence type="inferred from homology"/>
<reference evidence="16 17" key="1">
    <citation type="journal article" date="2018" name="Sci. Rep.">
        <title>Genomic signatures of local adaptation to the degree of environmental predictability in rotifers.</title>
        <authorList>
            <person name="Franch-Gras L."/>
            <person name="Hahn C."/>
            <person name="Garcia-Roger E.M."/>
            <person name="Carmona M.J."/>
            <person name="Serra M."/>
            <person name="Gomez A."/>
        </authorList>
    </citation>
    <scope>NUCLEOTIDE SEQUENCE [LARGE SCALE GENOMIC DNA]</scope>
    <source>
        <strain evidence="16">HYR1</strain>
    </source>
</reference>
<dbReference type="SUPFAM" id="SSF56655">
    <property type="entry name" value="Carbohydrate phosphatase"/>
    <property type="match status" value="1"/>
</dbReference>
<dbReference type="GO" id="GO:0046854">
    <property type="term" value="P:phosphatidylinositol phosphate biosynthetic process"/>
    <property type="evidence" value="ECO:0007669"/>
    <property type="project" value="InterPro"/>
</dbReference>
<feature type="binding site" evidence="15">
    <location>
        <position position="126"/>
    </location>
    <ligand>
        <name>Mg(2+)</name>
        <dbReference type="ChEBI" id="CHEBI:18420"/>
        <label>1</label>
        <note>catalytic</note>
    </ligand>
</feature>
<evidence type="ECO:0000256" key="10">
    <source>
        <dbReference type="ARBA" id="ARBA00022842"/>
    </source>
</evidence>
<evidence type="ECO:0000256" key="15">
    <source>
        <dbReference type="PIRSR" id="PIRSR600760-2"/>
    </source>
</evidence>
<dbReference type="GO" id="GO:0005737">
    <property type="term" value="C:cytoplasm"/>
    <property type="evidence" value="ECO:0007669"/>
    <property type="project" value="UniProtKB-ARBA"/>
</dbReference>
<feature type="binding site" evidence="15">
    <location>
        <position position="168"/>
    </location>
    <ligand>
        <name>Mg(2+)</name>
        <dbReference type="ChEBI" id="CHEBI:18420"/>
        <label>1</label>
        <note>catalytic</note>
    </ligand>
</feature>
<comment type="cofactor">
    <cofactor evidence="2 15">
        <name>Mg(2+)</name>
        <dbReference type="ChEBI" id="CHEBI:18420"/>
    </cofactor>
</comment>
<dbReference type="PROSITE" id="PS00630">
    <property type="entry name" value="IMP_2"/>
    <property type="match status" value="1"/>
</dbReference>
<accession>A0A3M7SQW6</accession>
<protein>
    <recommendedName>
        <fullName evidence="6">inositol-phosphate phosphatase</fullName>
        <ecNumber evidence="6">3.1.3.25</ecNumber>
    </recommendedName>
    <alternativeName>
        <fullName evidence="14">Inositol-1(or 4)-monophosphatase 3</fullName>
    </alternativeName>
    <alternativeName>
        <fullName evidence="13">Myo-inositol monophosphatase A3</fullName>
    </alternativeName>
</protein>
<dbReference type="Gene3D" id="3.40.190.80">
    <property type="match status" value="1"/>
</dbReference>
<comment type="similarity">
    <text evidence="5">Belongs to the inositol monophosphatase superfamily.</text>
</comment>
<dbReference type="InterPro" id="IPR050725">
    <property type="entry name" value="CysQ/Inositol_MonoPase"/>
</dbReference>
<organism evidence="16 17">
    <name type="scientific">Brachionus plicatilis</name>
    <name type="common">Marine rotifer</name>
    <name type="synonym">Brachionus muelleri</name>
    <dbReference type="NCBI Taxonomy" id="10195"/>
    <lineage>
        <taxon>Eukaryota</taxon>
        <taxon>Metazoa</taxon>
        <taxon>Spiralia</taxon>
        <taxon>Gnathifera</taxon>
        <taxon>Rotifera</taxon>
        <taxon>Eurotatoria</taxon>
        <taxon>Monogononta</taxon>
        <taxon>Pseudotrocha</taxon>
        <taxon>Ploima</taxon>
        <taxon>Brachionidae</taxon>
        <taxon>Brachionus</taxon>
    </lineage>
</organism>
<feature type="binding site" evidence="15">
    <location>
        <position position="166"/>
    </location>
    <ligand>
        <name>Mg(2+)</name>
        <dbReference type="ChEBI" id="CHEBI:18420"/>
        <label>1</label>
        <note>catalytic</note>
    </ligand>
</feature>
<evidence type="ECO:0000256" key="5">
    <source>
        <dbReference type="ARBA" id="ARBA00009759"/>
    </source>
</evidence>
<dbReference type="PANTHER" id="PTHR43028:SF4">
    <property type="entry name" value="INOSITOL MONOPHOSPHATASE 3"/>
    <property type="match status" value="1"/>
</dbReference>
<evidence type="ECO:0000256" key="6">
    <source>
        <dbReference type="ARBA" id="ARBA00013106"/>
    </source>
</evidence>
<keyword evidence="8 15" id="KW-0479">Metal-binding</keyword>
<comment type="caution">
    <text evidence="16">The sequence shown here is derived from an EMBL/GenBank/DDBJ whole genome shotgun (WGS) entry which is preliminary data.</text>
</comment>
<evidence type="ECO:0000256" key="3">
    <source>
        <dbReference type="ARBA" id="ARBA00004167"/>
    </source>
</evidence>
<dbReference type="GO" id="GO:0008254">
    <property type="term" value="F:3'-nucleotidase activity"/>
    <property type="evidence" value="ECO:0007669"/>
    <property type="project" value="TreeGrafter"/>
</dbReference>
<evidence type="ECO:0000256" key="2">
    <source>
        <dbReference type="ARBA" id="ARBA00001946"/>
    </source>
</evidence>
<dbReference type="STRING" id="10195.A0A3M7SQW6"/>
<dbReference type="FunFam" id="3.30.540.10:FF:000012">
    <property type="entry name" value="Blast:Putative inositol monophosphatase 3"/>
    <property type="match status" value="1"/>
</dbReference>